<dbReference type="Proteomes" id="UP001147760">
    <property type="component" value="Unassembled WGS sequence"/>
</dbReference>
<dbReference type="AlphaFoldDB" id="A0A9W9WGL6"/>
<organism evidence="1 2">
    <name type="scientific">Penicillium desertorum</name>
    <dbReference type="NCBI Taxonomy" id="1303715"/>
    <lineage>
        <taxon>Eukaryota</taxon>
        <taxon>Fungi</taxon>
        <taxon>Dikarya</taxon>
        <taxon>Ascomycota</taxon>
        <taxon>Pezizomycotina</taxon>
        <taxon>Eurotiomycetes</taxon>
        <taxon>Eurotiomycetidae</taxon>
        <taxon>Eurotiales</taxon>
        <taxon>Aspergillaceae</taxon>
        <taxon>Penicillium</taxon>
    </lineage>
</organism>
<dbReference type="EMBL" id="JAPWDO010000008">
    <property type="protein sequence ID" value="KAJ5459205.1"/>
    <property type="molecule type" value="Genomic_DNA"/>
</dbReference>
<dbReference type="OrthoDB" id="4364220at2759"/>
<sequence>MALKYPQFEPHGDRLIRWMENANEPDCPVSITTLNPGSLPKPMDWYIEHETKWLEPELISSIVGLGLSVGELIPNDLEPTESPCVRHSIIKTRNGVTAFVGTIGPGVLFVYSIRRSRVTIDPYVSELAKMAYEMHYPLDGLKYIFMNDIQEPSTEPFIEEEIYPSREGVKYRSAELQTWDYPSPEFRAIMGTPIGKVVGSFILGAFGQGVKRVARIVTFQSGEDFHKLDIRFDIENV</sequence>
<gene>
    <name evidence="1" type="ORF">N7530_011149</name>
</gene>
<comment type="caution">
    <text evidence="1">The sequence shown here is derived from an EMBL/GenBank/DDBJ whole genome shotgun (WGS) entry which is preliminary data.</text>
</comment>
<reference evidence="1" key="2">
    <citation type="journal article" date="2023" name="IMA Fungus">
        <title>Comparative genomic study of the Penicillium genus elucidates a diverse pangenome and 15 lateral gene transfer events.</title>
        <authorList>
            <person name="Petersen C."/>
            <person name="Sorensen T."/>
            <person name="Nielsen M.R."/>
            <person name="Sondergaard T.E."/>
            <person name="Sorensen J.L."/>
            <person name="Fitzpatrick D.A."/>
            <person name="Frisvad J.C."/>
            <person name="Nielsen K.L."/>
        </authorList>
    </citation>
    <scope>NUCLEOTIDE SEQUENCE</scope>
    <source>
        <strain evidence="1">IBT 17660</strain>
    </source>
</reference>
<protein>
    <submittedName>
        <fullName evidence="1">Uncharacterized protein</fullName>
    </submittedName>
</protein>
<keyword evidence="2" id="KW-1185">Reference proteome</keyword>
<accession>A0A9W9WGL6</accession>
<proteinExistence type="predicted"/>
<evidence type="ECO:0000313" key="2">
    <source>
        <dbReference type="Proteomes" id="UP001147760"/>
    </source>
</evidence>
<name>A0A9W9WGL6_9EURO</name>
<reference evidence="1" key="1">
    <citation type="submission" date="2022-12" db="EMBL/GenBank/DDBJ databases">
        <authorList>
            <person name="Petersen C."/>
        </authorList>
    </citation>
    <scope>NUCLEOTIDE SEQUENCE</scope>
    <source>
        <strain evidence="1">IBT 17660</strain>
    </source>
</reference>
<evidence type="ECO:0000313" key="1">
    <source>
        <dbReference type="EMBL" id="KAJ5459205.1"/>
    </source>
</evidence>